<feature type="active site" description="Charge relay system" evidence="5">
    <location>
        <position position="207"/>
    </location>
</feature>
<evidence type="ECO:0000256" key="5">
    <source>
        <dbReference type="PROSITE-ProRule" id="PRU01240"/>
    </source>
</evidence>
<dbReference type="SUPFAM" id="SSF52743">
    <property type="entry name" value="Subtilisin-like"/>
    <property type="match status" value="1"/>
</dbReference>
<reference evidence="8" key="1">
    <citation type="submission" date="2016-02" db="EMBL/GenBank/DDBJ databases">
        <authorList>
            <person name="Schultz-Johansen M."/>
            <person name="Glaring M.A."/>
            <person name="Bech P.K."/>
            <person name="Stougaard P."/>
        </authorList>
    </citation>
    <scope>NUCLEOTIDE SEQUENCE [LARGE SCALE GENOMIC DNA]</scope>
    <source>
        <strain evidence="8">S66</strain>
    </source>
</reference>
<dbReference type="InterPro" id="IPR050131">
    <property type="entry name" value="Peptidase_S8_subtilisin-like"/>
</dbReference>
<dbReference type="STRING" id="1799789.AX660_17640"/>
<feature type="domain" description="Peptidase S8/S53" evidence="6">
    <location>
        <begin position="199"/>
        <end position="440"/>
    </location>
</feature>
<keyword evidence="3 5" id="KW-0378">Hydrolase</keyword>
<dbReference type="PROSITE" id="PS00138">
    <property type="entry name" value="SUBTILASE_SER"/>
    <property type="match status" value="1"/>
</dbReference>
<dbReference type="InterPro" id="IPR000209">
    <property type="entry name" value="Peptidase_S8/S53_dom"/>
</dbReference>
<dbReference type="AlphaFoldDB" id="A0A135ZYZ4"/>
<dbReference type="OrthoDB" id="5405281at2"/>
<evidence type="ECO:0000259" key="6">
    <source>
        <dbReference type="Pfam" id="PF00082"/>
    </source>
</evidence>
<dbReference type="CDD" id="cd05561">
    <property type="entry name" value="Peptidases_S8_4"/>
    <property type="match status" value="1"/>
</dbReference>
<evidence type="ECO:0000256" key="4">
    <source>
        <dbReference type="ARBA" id="ARBA00022825"/>
    </source>
</evidence>
<dbReference type="Proteomes" id="UP000070299">
    <property type="component" value="Unassembled WGS sequence"/>
</dbReference>
<comment type="caution">
    <text evidence="7">The sequence shown here is derived from an EMBL/GenBank/DDBJ whole genome shotgun (WGS) entry which is preliminary data.</text>
</comment>
<dbReference type="InterPro" id="IPR015500">
    <property type="entry name" value="Peptidase_S8_subtilisin-rel"/>
</dbReference>
<evidence type="ECO:0000313" key="7">
    <source>
        <dbReference type="EMBL" id="KXI28201.1"/>
    </source>
</evidence>
<protein>
    <recommendedName>
        <fullName evidence="6">Peptidase S8/S53 domain-containing protein</fullName>
    </recommendedName>
</protein>
<dbReference type="InterPro" id="IPR023828">
    <property type="entry name" value="Peptidase_S8_Ser-AS"/>
</dbReference>
<keyword evidence="8" id="KW-1185">Reference proteome</keyword>
<feature type="active site" description="Charge relay system" evidence="5">
    <location>
        <position position="393"/>
    </location>
</feature>
<keyword evidence="2 5" id="KW-0645">Protease</keyword>
<keyword evidence="4 5" id="KW-0720">Serine protease</keyword>
<organism evidence="7 8">
    <name type="scientific">Paraglaciecola hydrolytica</name>
    <dbReference type="NCBI Taxonomy" id="1799789"/>
    <lineage>
        <taxon>Bacteria</taxon>
        <taxon>Pseudomonadati</taxon>
        <taxon>Pseudomonadota</taxon>
        <taxon>Gammaproteobacteria</taxon>
        <taxon>Alteromonadales</taxon>
        <taxon>Alteromonadaceae</taxon>
        <taxon>Paraglaciecola</taxon>
    </lineage>
</organism>
<evidence type="ECO:0000313" key="8">
    <source>
        <dbReference type="Proteomes" id="UP000070299"/>
    </source>
</evidence>
<dbReference type="PROSITE" id="PS51892">
    <property type="entry name" value="SUBTILASE"/>
    <property type="match status" value="1"/>
</dbReference>
<dbReference type="PANTHER" id="PTHR43806:SF11">
    <property type="entry name" value="CEREVISIN-RELATED"/>
    <property type="match status" value="1"/>
</dbReference>
<evidence type="ECO:0000256" key="2">
    <source>
        <dbReference type="ARBA" id="ARBA00022670"/>
    </source>
</evidence>
<proteinExistence type="inferred from homology"/>
<sequence length="446" mass="47379">MKGKIAAVFFVVTLSIANPSWGQLGGVIDSTLNQVRGIGQTLDQQLIEPLPLRLPKLEPFALSQLPAVVDTVTHPLNSLPASLNIPALNNAVEVQVEDGWRAIERQWLMLADQSSLSLLQQVGATLIKQQEYKALDLVLVHFTVPAHLDSKAALTNILPPAQVNTLDRNHVFASQADADLASTPTATPQPIPSQAMCDNTVTVGMLDTSIDKNHPALTQAKIITQNFVDNTNNAPQYHGTAIASLLVGHSDQLRPLLPKANLYAASVFYRQSDYAQGATMLHLVDGLNWLAMQQVKVVNMSLAGPDNQILALVIDKLTAKGMIIVAAAGNEGPAAPAMYPAAYKKVVAVTATDVKQQIYRWANQGDYIDFAALGVNVLSAKAGGGEGHESGTSVASPVVAAAVACVYEQFGGQAEVILAYLAQQAVDLGQKGKDPVFGNGLITRPL</sequence>
<dbReference type="InterPro" id="IPR036852">
    <property type="entry name" value="Peptidase_S8/S53_dom_sf"/>
</dbReference>
<name>A0A135ZYZ4_9ALTE</name>
<dbReference type="GO" id="GO:0006508">
    <property type="term" value="P:proteolysis"/>
    <property type="evidence" value="ECO:0007669"/>
    <property type="project" value="UniProtKB-KW"/>
</dbReference>
<feature type="active site" description="Charge relay system" evidence="5">
    <location>
        <position position="238"/>
    </location>
</feature>
<gene>
    <name evidence="7" type="ORF">AX660_17640</name>
</gene>
<accession>A0A135ZYZ4</accession>
<evidence type="ECO:0000256" key="3">
    <source>
        <dbReference type="ARBA" id="ARBA00022801"/>
    </source>
</evidence>
<dbReference type="RefSeq" id="WP_068378269.1">
    <property type="nucleotide sequence ID" value="NZ_LSNE01000007.1"/>
</dbReference>
<evidence type="ECO:0000256" key="1">
    <source>
        <dbReference type="ARBA" id="ARBA00011073"/>
    </source>
</evidence>
<comment type="similarity">
    <text evidence="1 5">Belongs to the peptidase S8 family.</text>
</comment>
<dbReference type="PANTHER" id="PTHR43806">
    <property type="entry name" value="PEPTIDASE S8"/>
    <property type="match status" value="1"/>
</dbReference>
<dbReference type="Gene3D" id="3.40.50.200">
    <property type="entry name" value="Peptidase S8/S53 domain"/>
    <property type="match status" value="1"/>
</dbReference>
<dbReference type="Pfam" id="PF00082">
    <property type="entry name" value="Peptidase_S8"/>
    <property type="match status" value="1"/>
</dbReference>
<dbReference type="EMBL" id="LSNE01000007">
    <property type="protein sequence ID" value="KXI28201.1"/>
    <property type="molecule type" value="Genomic_DNA"/>
</dbReference>
<dbReference type="GO" id="GO:0004252">
    <property type="term" value="F:serine-type endopeptidase activity"/>
    <property type="evidence" value="ECO:0007669"/>
    <property type="project" value="UniProtKB-UniRule"/>
</dbReference>
<dbReference type="PRINTS" id="PR00723">
    <property type="entry name" value="SUBTILISIN"/>
</dbReference>